<dbReference type="RefSeq" id="WP_106196871.1">
    <property type="nucleotide sequence ID" value="NZ_PVTF01000025.1"/>
</dbReference>
<evidence type="ECO:0000313" key="2">
    <source>
        <dbReference type="Proteomes" id="UP000239494"/>
    </source>
</evidence>
<accession>A0A2T0S8G5</accession>
<evidence type="ECO:0000313" key="1">
    <source>
        <dbReference type="EMBL" id="PRY29705.1"/>
    </source>
</evidence>
<proteinExistence type="predicted"/>
<protein>
    <recommendedName>
        <fullName evidence="3">Cysteine dioxygenase type I</fullName>
    </recommendedName>
</protein>
<dbReference type="InterPro" id="IPR011051">
    <property type="entry name" value="RmlC_Cupin_sf"/>
</dbReference>
<keyword evidence="2" id="KW-1185">Reference proteome</keyword>
<dbReference type="Proteomes" id="UP000239494">
    <property type="component" value="Unassembled WGS sequence"/>
</dbReference>
<dbReference type="AlphaFoldDB" id="A0A2T0S8G5"/>
<reference evidence="1 2" key="1">
    <citation type="submission" date="2018-03" db="EMBL/GenBank/DDBJ databases">
        <title>Genomic Encyclopedia of Archaeal and Bacterial Type Strains, Phase II (KMG-II): from individual species to whole genera.</title>
        <authorList>
            <person name="Goeker M."/>
        </authorList>
    </citation>
    <scope>NUCLEOTIDE SEQUENCE [LARGE SCALE GENOMIC DNA]</scope>
    <source>
        <strain evidence="1 2">DSM 44720</strain>
    </source>
</reference>
<comment type="caution">
    <text evidence="1">The sequence shown here is derived from an EMBL/GenBank/DDBJ whole genome shotgun (WGS) entry which is preliminary data.</text>
</comment>
<gene>
    <name evidence="1" type="ORF">CLV43_12554</name>
</gene>
<sequence length="215" mass="24683">MPTDLTGLATITELASRITSAGPPAADRWSDIGPLFGAWAAQPGLRERLREHLRALPPQERTRVVARSRETTTHFAWCLRDEPSEPFTFWLHEYKPQRDWRHGYADSVHNHRYHFCTTILSGSYLHERYEARLDGDGTAILSTGLLRRTECPAGASGTMLAHEFHRIPRAEDDTMTFLVKSRAVRPWSLSFDPDTRSSHRHVPVESRWEELTKQL</sequence>
<dbReference type="SUPFAM" id="SSF51182">
    <property type="entry name" value="RmlC-like cupins"/>
    <property type="match status" value="1"/>
</dbReference>
<dbReference type="OrthoDB" id="2596042at2"/>
<organism evidence="1 2">
    <name type="scientific">Umezawaea tangerina</name>
    <dbReference type="NCBI Taxonomy" id="84725"/>
    <lineage>
        <taxon>Bacteria</taxon>
        <taxon>Bacillati</taxon>
        <taxon>Actinomycetota</taxon>
        <taxon>Actinomycetes</taxon>
        <taxon>Pseudonocardiales</taxon>
        <taxon>Pseudonocardiaceae</taxon>
        <taxon>Umezawaea</taxon>
    </lineage>
</organism>
<dbReference type="InterPro" id="IPR014710">
    <property type="entry name" value="RmlC-like_jellyroll"/>
</dbReference>
<name>A0A2T0S8G5_9PSEU</name>
<evidence type="ECO:0008006" key="3">
    <source>
        <dbReference type="Google" id="ProtNLM"/>
    </source>
</evidence>
<dbReference type="Gene3D" id="2.60.120.10">
    <property type="entry name" value="Jelly Rolls"/>
    <property type="match status" value="1"/>
</dbReference>
<dbReference type="EMBL" id="PVTF01000025">
    <property type="protein sequence ID" value="PRY29705.1"/>
    <property type="molecule type" value="Genomic_DNA"/>
</dbReference>